<feature type="domain" description="Isopenicillin N synthase-like Fe(2+) 2OG dioxygenase" evidence="1">
    <location>
        <begin position="45"/>
        <end position="99"/>
    </location>
</feature>
<evidence type="ECO:0000313" key="3">
    <source>
        <dbReference type="Proteomes" id="UP000016932"/>
    </source>
</evidence>
<dbReference type="InterPro" id="IPR044861">
    <property type="entry name" value="IPNS-like_FE2OG_OXY"/>
</dbReference>
<dbReference type="Proteomes" id="UP000016932">
    <property type="component" value="Unassembled WGS sequence"/>
</dbReference>
<dbReference type="RefSeq" id="XP_007922152.1">
    <property type="nucleotide sequence ID" value="XM_007923961.1"/>
</dbReference>
<dbReference type="Gene3D" id="2.60.120.330">
    <property type="entry name" value="B-lactam Antibiotic, Isopenicillin N Synthase, Chain"/>
    <property type="match status" value="1"/>
</dbReference>
<proteinExistence type="predicted"/>
<gene>
    <name evidence="2" type="ORF">MYCFIDRAFT_171010</name>
</gene>
<sequence length="145" mass="16595">MLSTKIFNTRYGVSELCTILPHPKIVMLDLERIKILLGSHYSCKMKEGLWIEAPLKPGTMVINVGQVCFFYPIISDSLCLHRVRNKTGAERFSLPVFFSQDPGANIDVIETCLEDGETKPEPYNVGELYVRRILPEELKYDMLRT</sequence>
<dbReference type="AlphaFoldDB" id="N1Q9K8"/>
<dbReference type="SUPFAM" id="SSF51197">
    <property type="entry name" value="Clavaminate synthase-like"/>
    <property type="match status" value="1"/>
</dbReference>
<dbReference type="VEuPathDB" id="FungiDB:MYCFIDRAFT_171010"/>
<name>N1Q9K8_PSEFD</name>
<protein>
    <recommendedName>
        <fullName evidence="1">Isopenicillin N synthase-like Fe(2+) 2OG dioxygenase domain-containing protein</fullName>
    </recommendedName>
</protein>
<evidence type="ECO:0000259" key="1">
    <source>
        <dbReference type="Pfam" id="PF03171"/>
    </source>
</evidence>
<keyword evidence="3" id="KW-1185">Reference proteome</keyword>
<accession>N1Q9K8</accession>
<dbReference type="EMBL" id="KB446555">
    <property type="protein sequence ID" value="EME89580.1"/>
    <property type="molecule type" value="Genomic_DNA"/>
</dbReference>
<dbReference type="OrthoDB" id="288590at2759"/>
<dbReference type="GeneID" id="19332569"/>
<organism evidence="2 3">
    <name type="scientific">Pseudocercospora fijiensis (strain CIRAD86)</name>
    <name type="common">Black leaf streak disease fungus</name>
    <name type="synonym">Mycosphaerella fijiensis</name>
    <dbReference type="NCBI Taxonomy" id="383855"/>
    <lineage>
        <taxon>Eukaryota</taxon>
        <taxon>Fungi</taxon>
        <taxon>Dikarya</taxon>
        <taxon>Ascomycota</taxon>
        <taxon>Pezizomycotina</taxon>
        <taxon>Dothideomycetes</taxon>
        <taxon>Dothideomycetidae</taxon>
        <taxon>Mycosphaerellales</taxon>
        <taxon>Mycosphaerellaceae</taxon>
        <taxon>Pseudocercospora</taxon>
    </lineage>
</organism>
<dbReference type="KEGG" id="pfj:MYCFIDRAFT_171010"/>
<dbReference type="Pfam" id="PF03171">
    <property type="entry name" value="2OG-FeII_Oxy"/>
    <property type="match status" value="1"/>
</dbReference>
<reference evidence="2 3" key="1">
    <citation type="journal article" date="2012" name="PLoS Pathog.">
        <title>Diverse lifestyles and strategies of plant pathogenesis encoded in the genomes of eighteen Dothideomycetes fungi.</title>
        <authorList>
            <person name="Ohm R.A."/>
            <person name="Feau N."/>
            <person name="Henrissat B."/>
            <person name="Schoch C.L."/>
            <person name="Horwitz B.A."/>
            <person name="Barry K.W."/>
            <person name="Condon B.J."/>
            <person name="Copeland A.C."/>
            <person name="Dhillon B."/>
            <person name="Glaser F."/>
            <person name="Hesse C.N."/>
            <person name="Kosti I."/>
            <person name="LaButti K."/>
            <person name="Lindquist E.A."/>
            <person name="Lucas S."/>
            <person name="Salamov A.A."/>
            <person name="Bradshaw R.E."/>
            <person name="Ciuffetti L."/>
            <person name="Hamelin R.C."/>
            <person name="Kema G.H.J."/>
            <person name="Lawrence C."/>
            <person name="Scott J.A."/>
            <person name="Spatafora J.W."/>
            <person name="Turgeon B.G."/>
            <person name="de Wit P.J.G.M."/>
            <person name="Zhong S."/>
            <person name="Goodwin S.B."/>
            <person name="Grigoriev I.V."/>
        </authorList>
    </citation>
    <scope>NUCLEOTIDE SEQUENCE [LARGE SCALE GENOMIC DNA]</scope>
    <source>
        <strain evidence="2 3">CIRAD86</strain>
    </source>
</reference>
<dbReference type="HOGENOM" id="CLU_1787657_0_0_1"/>
<evidence type="ECO:0000313" key="2">
    <source>
        <dbReference type="EMBL" id="EME89580.1"/>
    </source>
</evidence>
<dbReference type="InterPro" id="IPR027443">
    <property type="entry name" value="IPNS-like_sf"/>
</dbReference>